<evidence type="ECO:0000313" key="10">
    <source>
        <dbReference type="EMBL" id="MFD0724300.1"/>
    </source>
</evidence>
<evidence type="ECO:0000256" key="2">
    <source>
        <dbReference type="ARBA" id="ARBA00023012"/>
    </source>
</evidence>
<feature type="domain" description="Response regulatory" evidence="8">
    <location>
        <begin position="2"/>
        <end position="115"/>
    </location>
</feature>
<dbReference type="Gene3D" id="6.10.250.690">
    <property type="match status" value="1"/>
</dbReference>
<dbReference type="CDD" id="cd17574">
    <property type="entry name" value="REC_OmpR"/>
    <property type="match status" value="1"/>
</dbReference>
<keyword evidence="11" id="KW-1185">Reference proteome</keyword>
<dbReference type="SMART" id="SM00862">
    <property type="entry name" value="Trans_reg_C"/>
    <property type="match status" value="1"/>
</dbReference>
<keyword evidence="3" id="KW-0805">Transcription regulation</keyword>
<keyword evidence="5" id="KW-0804">Transcription</keyword>
<dbReference type="InterPro" id="IPR036388">
    <property type="entry name" value="WH-like_DNA-bd_sf"/>
</dbReference>
<evidence type="ECO:0000259" key="8">
    <source>
        <dbReference type="PROSITE" id="PS50110"/>
    </source>
</evidence>
<dbReference type="Gene3D" id="3.40.50.2300">
    <property type="match status" value="1"/>
</dbReference>
<dbReference type="RefSeq" id="WP_386821970.1">
    <property type="nucleotide sequence ID" value="NZ_JBHTIF010000001.1"/>
</dbReference>
<dbReference type="SMART" id="SM00448">
    <property type="entry name" value="REC"/>
    <property type="match status" value="1"/>
</dbReference>
<feature type="DNA-binding region" description="OmpR/PhoB-type" evidence="7">
    <location>
        <begin position="124"/>
        <end position="224"/>
    </location>
</feature>
<dbReference type="PANTHER" id="PTHR48111:SF1">
    <property type="entry name" value="TWO-COMPONENT RESPONSE REGULATOR ORR33"/>
    <property type="match status" value="1"/>
</dbReference>
<name>A0ABW2Y6X5_9GAMM</name>
<reference evidence="11" key="1">
    <citation type="journal article" date="2019" name="Int. J. Syst. Evol. Microbiol.">
        <title>The Global Catalogue of Microorganisms (GCM) 10K type strain sequencing project: providing services to taxonomists for standard genome sequencing and annotation.</title>
        <authorList>
            <consortium name="The Broad Institute Genomics Platform"/>
            <consortium name="The Broad Institute Genome Sequencing Center for Infectious Disease"/>
            <person name="Wu L."/>
            <person name="Ma J."/>
        </authorList>
    </citation>
    <scope>NUCLEOTIDE SEQUENCE [LARGE SCALE GENOMIC DNA]</scope>
    <source>
        <strain evidence="11">CCUG 55585</strain>
    </source>
</reference>
<evidence type="ECO:0000259" key="9">
    <source>
        <dbReference type="PROSITE" id="PS51755"/>
    </source>
</evidence>
<proteinExistence type="predicted"/>
<evidence type="ECO:0000256" key="4">
    <source>
        <dbReference type="ARBA" id="ARBA00023125"/>
    </source>
</evidence>
<dbReference type="Gene3D" id="1.10.10.10">
    <property type="entry name" value="Winged helix-like DNA-binding domain superfamily/Winged helix DNA-binding domain"/>
    <property type="match status" value="1"/>
</dbReference>
<dbReference type="PANTHER" id="PTHR48111">
    <property type="entry name" value="REGULATOR OF RPOS"/>
    <property type="match status" value="1"/>
</dbReference>
<dbReference type="InterPro" id="IPR001867">
    <property type="entry name" value="OmpR/PhoB-type_DNA-bd"/>
</dbReference>
<dbReference type="Proteomes" id="UP001597110">
    <property type="component" value="Unassembled WGS sequence"/>
</dbReference>
<evidence type="ECO:0000256" key="6">
    <source>
        <dbReference type="PROSITE-ProRule" id="PRU00169"/>
    </source>
</evidence>
<gene>
    <name evidence="10" type="ORF">ACFQ0E_01685</name>
</gene>
<dbReference type="SUPFAM" id="SSF52172">
    <property type="entry name" value="CheY-like"/>
    <property type="match status" value="1"/>
</dbReference>
<keyword evidence="1 6" id="KW-0597">Phosphoprotein</keyword>
<dbReference type="InterPro" id="IPR011006">
    <property type="entry name" value="CheY-like_superfamily"/>
</dbReference>
<dbReference type="PROSITE" id="PS51755">
    <property type="entry name" value="OMPR_PHOB"/>
    <property type="match status" value="1"/>
</dbReference>
<feature type="domain" description="OmpR/PhoB-type" evidence="9">
    <location>
        <begin position="124"/>
        <end position="224"/>
    </location>
</feature>
<dbReference type="PROSITE" id="PS50110">
    <property type="entry name" value="RESPONSE_REGULATORY"/>
    <property type="match status" value="1"/>
</dbReference>
<dbReference type="InterPro" id="IPR039420">
    <property type="entry name" value="WalR-like"/>
</dbReference>
<dbReference type="InterPro" id="IPR001789">
    <property type="entry name" value="Sig_transdc_resp-reg_receiver"/>
</dbReference>
<dbReference type="EMBL" id="JBHTIF010000001">
    <property type="protein sequence ID" value="MFD0724300.1"/>
    <property type="molecule type" value="Genomic_DNA"/>
</dbReference>
<dbReference type="SUPFAM" id="SSF46894">
    <property type="entry name" value="C-terminal effector domain of the bipartite response regulators"/>
    <property type="match status" value="1"/>
</dbReference>
<dbReference type="InterPro" id="IPR016032">
    <property type="entry name" value="Sig_transdc_resp-reg_C-effctor"/>
</dbReference>
<evidence type="ECO:0000256" key="1">
    <source>
        <dbReference type="ARBA" id="ARBA00022553"/>
    </source>
</evidence>
<dbReference type="Pfam" id="PF00486">
    <property type="entry name" value="Trans_reg_C"/>
    <property type="match status" value="1"/>
</dbReference>
<evidence type="ECO:0000256" key="3">
    <source>
        <dbReference type="ARBA" id="ARBA00023015"/>
    </source>
</evidence>
<protein>
    <submittedName>
        <fullName evidence="10">Response regulator transcription factor</fullName>
    </submittedName>
</protein>
<evidence type="ECO:0000313" key="11">
    <source>
        <dbReference type="Proteomes" id="UP001597110"/>
    </source>
</evidence>
<accession>A0ABW2Y6X5</accession>
<keyword evidence="2" id="KW-0902">Two-component regulatory system</keyword>
<comment type="caution">
    <text evidence="10">The sequence shown here is derived from an EMBL/GenBank/DDBJ whole genome shotgun (WGS) entry which is preliminary data.</text>
</comment>
<organism evidence="10 11">
    <name type="scientific">Lysobacter brunescens</name>
    <dbReference type="NCBI Taxonomy" id="262323"/>
    <lineage>
        <taxon>Bacteria</taxon>
        <taxon>Pseudomonadati</taxon>
        <taxon>Pseudomonadota</taxon>
        <taxon>Gammaproteobacteria</taxon>
        <taxon>Lysobacterales</taxon>
        <taxon>Lysobacteraceae</taxon>
        <taxon>Lysobacter</taxon>
    </lineage>
</organism>
<keyword evidence="4 7" id="KW-0238">DNA-binding</keyword>
<feature type="modified residue" description="4-aspartylphosphate" evidence="6">
    <location>
        <position position="51"/>
    </location>
</feature>
<sequence>MRILVVDDDVELAGLLRFALNGAGYDVISAFDGEQAVARFREHKPDLVILDVNLPIRNGFEVLDLIRRHSQVPVMMLTVRAAEEDEVHGLNLGADDYLKKPFSPRTLLARVRSLLRRGNEQLEDAVLSHGALTLNVERSEAQIEGGESFRVSMLELRLLRLLLSQRGRPVDADKLIGFVWSDRDAADRESLKQVVHRLRRKLAAAGGSANWIEYVPNVGYAVTTQGPG</sequence>
<evidence type="ECO:0000256" key="7">
    <source>
        <dbReference type="PROSITE-ProRule" id="PRU01091"/>
    </source>
</evidence>
<dbReference type="Pfam" id="PF00072">
    <property type="entry name" value="Response_reg"/>
    <property type="match status" value="1"/>
</dbReference>
<evidence type="ECO:0000256" key="5">
    <source>
        <dbReference type="ARBA" id="ARBA00023163"/>
    </source>
</evidence>